<feature type="transmembrane region" description="Helical" evidence="2">
    <location>
        <begin position="423"/>
        <end position="440"/>
    </location>
</feature>
<evidence type="ECO:0000313" key="3">
    <source>
        <dbReference type="Proteomes" id="UP000085678"/>
    </source>
</evidence>
<dbReference type="OrthoDB" id="419441at2759"/>
<keyword evidence="2" id="KW-0472">Membrane</keyword>
<feature type="compositionally biased region" description="Polar residues" evidence="1">
    <location>
        <begin position="691"/>
        <end position="702"/>
    </location>
</feature>
<name>A0A1S3JAV6_LINAN</name>
<dbReference type="PANTHER" id="PTHR31226:SF1">
    <property type="entry name" value="TRANSMEMBRANE PROTEIN 117"/>
    <property type="match status" value="1"/>
</dbReference>
<feature type="transmembrane region" description="Helical" evidence="2">
    <location>
        <begin position="228"/>
        <end position="252"/>
    </location>
</feature>
<protein>
    <submittedName>
        <fullName evidence="4">Transmembrane protein 117 isoform X2</fullName>
    </submittedName>
</protein>
<dbReference type="GO" id="GO:0070059">
    <property type="term" value="P:intrinsic apoptotic signaling pathway in response to endoplasmic reticulum stress"/>
    <property type="evidence" value="ECO:0007669"/>
    <property type="project" value="TreeGrafter"/>
</dbReference>
<feature type="transmembrane region" description="Helical" evidence="2">
    <location>
        <begin position="187"/>
        <end position="207"/>
    </location>
</feature>
<dbReference type="Pfam" id="PF15113">
    <property type="entry name" value="TMEM117"/>
    <property type="match status" value="1"/>
</dbReference>
<feature type="transmembrane region" description="Helical" evidence="2">
    <location>
        <begin position="358"/>
        <end position="376"/>
    </location>
</feature>
<dbReference type="RefSeq" id="XP_013407458.1">
    <property type="nucleotide sequence ID" value="XM_013552004.1"/>
</dbReference>
<feature type="transmembrane region" description="Helical" evidence="2">
    <location>
        <begin position="511"/>
        <end position="535"/>
    </location>
</feature>
<dbReference type="Proteomes" id="UP000085678">
    <property type="component" value="Unplaced"/>
</dbReference>
<keyword evidence="2" id="KW-1133">Transmembrane helix</keyword>
<evidence type="ECO:0000313" key="4">
    <source>
        <dbReference type="RefSeq" id="XP_013407458.1"/>
    </source>
</evidence>
<feature type="transmembrane region" description="Helical" evidence="2">
    <location>
        <begin position="320"/>
        <end position="338"/>
    </location>
</feature>
<feature type="region of interest" description="Disordered" evidence="1">
    <location>
        <begin position="1"/>
        <end position="86"/>
    </location>
</feature>
<proteinExistence type="predicted"/>
<dbReference type="GeneID" id="106171585"/>
<evidence type="ECO:0000256" key="1">
    <source>
        <dbReference type="SAM" id="MobiDB-lite"/>
    </source>
</evidence>
<feature type="compositionally biased region" description="Basic and acidic residues" evidence="1">
    <location>
        <begin position="60"/>
        <end position="70"/>
    </location>
</feature>
<feature type="region of interest" description="Disordered" evidence="1">
    <location>
        <begin position="686"/>
        <end position="713"/>
    </location>
</feature>
<feature type="transmembrane region" description="Helical" evidence="2">
    <location>
        <begin position="134"/>
        <end position="152"/>
    </location>
</feature>
<organism evidence="3 4">
    <name type="scientific">Lingula anatina</name>
    <name type="common">Brachiopod</name>
    <name type="synonym">Lingula unguis</name>
    <dbReference type="NCBI Taxonomy" id="7574"/>
    <lineage>
        <taxon>Eukaryota</taxon>
        <taxon>Metazoa</taxon>
        <taxon>Spiralia</taxon>
        <taxon>Lophotrochozoa</taxon>
        <taxon>Brachiopoda</taxon>
        <taxon>Linguliformea</taxon>
        <taxon>Lingulata</taxon>
        <taxon>Lingulida</taxon>
        <taxon>Linguloidea</taxon>
        <taxon>Lingulidae</taxon>
        <taxon>Lingula</taxon>
    </lineage>
</organism>
<dbReference type="PANTHER" id="PTHR31226">
    <property type="entry name" value="TRANSMEMBRANE PROTEIN 117"/>
    <property type="match status" value="1"/>
</dbReference>
<keyword evidence="2 4" id="KW-0812">Transmembrane</keyword>
<gene>
    <name evidence="4" type="primary">LOC106171585</name>
</gene>
<reference evidence="4" key="1">
    <citation type="submission" date="2025-08" db="UniProtKB">
        <authorList>
            <consortium name="RefSeq"/>
        </authorList>
    </citation>
    <scope>IDENTIFICATION</scope>
    <source>
        <tissue evidence="4">Gonads</tissue>
    </source>
</reference>
<dbReference type="InterPro" id="IPR029370">
    <property type="entry name" value="TMEM117"/>
</dbReference>
<dbReference type="AlphaFoldDB" id="A0A1S3JAV6"/>
<keyword evidence="3" id="KW-1185">Reference proteome</keyword>
<sequence>MISCEKQVTPGKRASSSSSDVITPPVRSSAIGFEDSTTRGSYRTAVSKNSVMNKPKKKKASGEMDTKTEEPSAIVTGDGVDGVTKDTADGRGQGLGEGYRELDKIDSCFVQGDSISQFSLYMKKDFRYYFQHPYARLFVAYFVVFCNFLIYAEDPVAHSYKEATIPAIGNAFALVCSYYPDNAWSVLKVFCWMLGITIGIFFGKFVIHKLLLNRVLKLEMFSDDQGSWMIMFLCCILWTFVFSYVYNLFLLIGGTSTQSYALSGLMGINNAIFMKAAACGTWCGDFFTAWMVTDIMLQEKLYPGWATPVRGWWNRKINRIILFWVCVITLSIVVVMVIATDWINWDTLNRDFLPTNEVSRSFLASFILVMDLLIVMQDWDFPHFINNFDIKLPGLNTAHIKFEIPKCLNELKESWTVHITGKWFNYGILFIVMLLDLNMWKNQIFYLPADYGQYTDPSGHVYTVRNLDQLANFNATQLTYEWRSNNTDLSTNQTYLAGDSFMNSRYYGYHLGIKAIAFVPSLSMFITFGLLVYCFGRTRPNKIDVYGGRLRKRKKANRLQEEKDTDLVNVVSDEIDGKPVVVSTINDSGAPVSVSGVKCNELKDMTLTSDAGEGHDNPNFADVEVQHTAGKNSKEGSAVAVTLKGEGQDNGGFSGTEENNEGVIVDKLEMDNAPSVVFDGENYVIAGKPSGSVNSAEENGNSKPDYDNVNIQH</sequence>
<accession>A0A1S3JAV6</accession>
<evidence type="ECO:0000256" key="2">
    <source>
        <dbReference type="SAM" id="Phobius"/>
    </source>
</evidence>